<dbReference type="EMBL" id="CACVBM020001072">
    <property type="protein sequence ID" value="CAA7028678.1"/>
    <property type="molecule type" value="Genomic_DNA"/>
</dbReference>
<sequence length="189" mass="21420">MKATTIIISFLFALATTLGAVDFNKQVLDYTTGNPIPILNGFVMRAFSKGERYYVDRVNIPYVGLRLEPRPSRVLRLEPRLNQTGSTDPIITLDTGYGFRFNDLKSFWKLDISYKIQGLGLFQPFKEVLVIKETEESRVYKLVHVSNSTGSNNIGLQVVMVDTVERYQLAVMRTPLPGVSSLLFTFERS</sequence>
<dbReference type="AlphaFoldDB" id="A0A6D2IEV9"/>
<gene>
    <name evidence="2" type="ORF">MERR_LOCUS15913</name>
</gene>
<evidence type="ECO:0000256" key="1">
    <source>
        <dbReference type="SAM" id="SignalP"/>
    </source>
</evidence>
<protein>
    <submittedName>
        <fullName evidence="2">Uncharacterized protein</fullName>
    </submittedName>
</protein>
<feature type="signal peptide" evidence="1">
    <location>
        <begin position="1"/>
        <end position="19"/>
    </location>
</feature>
<organism evidence="2 3">
    <name type="scientific">Microthlaspi erraticum</name>
    <dbReference type="NCBI Taxonomy" id="1685480"/>
    <lineage>
        <taxon>Eukaryota</taxon>
        <taxon>Viridiplantae</taxon>
        <taxon>Streptophyta</taxon>
        <taxon>Embryophyta</taxon>
        <taxon>Tracheophyta</taxon>
        <taxon>Spermatophyta</taxon>
        <taxon>Magnoliopsida</taxon>
        <taxon>eudicotyledons</taxon>
        <taxon>Gunneridae</taxon>
        <taxon>Pentapetalae</taxon>
        <taxon>rosids</taxon>
        <taxon>malvids</taxon>
        <taxon>Brassicales</taxon>
        <taxon>Brassicaceae</taxon>
        <taxon>Coluteocarpeae</taxon>
        <taxon>Microthlaspi</taxon>
    </lineage>
</organism>
<proteinExistence type="predicted"/>
<keyword evidence="1" id="KW-0732">Signal</keyword>
<comment type="caution">
    <text evidence="2">The sequence shown here is derived from an EMBL/GenBank/DDBJ whole genome shotgun (WGS) entry which is preliminary data.</text>
</comment>
<reference evidence="2" key="1">
    <citation type="submission" date="2020-01" db="EMBL/GenBank/DDBJ databases">
        <authorList>
            <person name="Mishra B."/>
        </authorList>
    </citation>
    <scope>NUCLEOTIDE SEQUENCE [LARGE SCALE GENOMIC DNA]</scope>
</reference>
<feature type="chain" id="PRO_5025501369" evidence="1">
    <location>
        <begin position="20"/>
        <end position="189"/>
    </location>
</feature>
<name>A0A6D2IEV9_9BRAS</name>
<evidence type="ECO:0000313" key="3">
    <source>
        <dbReference type="Proteomes" id="UP000467841"/>
    </source>
</evidence>
<evidence type="ECO:0000313" key="2">
    <source>
        <dbReference type="EMBL" id="CAA7028678.1"/>
    </source>
</evidence>
<dbReference type="Proteomes" id="UP000467841">
    <property type="component" value="Unassembled WGS sequence"/>
</dbReference>
<keyword evidence="3" id="KW-1185">Reference proteome</keyword>
<accession>A0A6D2IEV9</accession>